<reference evidence="1" key="2">
    <citation type="journal article" date="2014" name="ISME J.">
        <title>Microbial stratification in low pH oxic and suboxic macroscopic growths along an acid mine drainage.</title>
        <authorList>
            <person name="Mendez-Garcia C."/>
            <person name="Mesa V."/>
            <person name="Sprenger R.R."/>
            <person name="Richter M."/>
            <person name="Diez M.S."/>
            <person name="Solano J."/>
            <person name="Bargiela R."/>
            <person name="Golyshina O.V."/>
            <person name="Manteca A."/>
            <person name="Ramos J.L."/>
            <person name="Gallego J.R."/>
            <person name="Llorente I."/>
            <person name="Martins Dos Santos V.A."/>
            <person name="Jensen O.N."/>
            <person name="Pelaez A.I."/>
            <person name="Sanchez J."/>
            <person name="Ferrer M."/>
        </authorList>
    </citation>
    <scope>NUCLEOTIDE SEQUENCE</scope>
</reference>
<organism evidence="1">
    <name type="scientific">mine drainage metagenome</name>
    <dbReference type="NCBI Taxonomy" id="410659"/>
    <lineage>
        <taxon>unclassified sequences</taxon>
        <taxon>metagenomes</taxon>
        <taxon>ecological metagenomes</taxon>
    </lineage>
</organism>
<dbReference type="EMBL" id="AUZZ01006507">
    <property type="protein sequence ID" value="EQD46073.1"/>
    <property type="molecule type" value="Genomic_DNA"/>
</dbReference>
<evidence type="ECO:0000313" key="1">
    <source>
        <dbReference type="EMBL" id="EQD46073.1"/>
    </source>
</evidence>
<name>T0ZN38_9ZZZZ</name>
<sequence>MGFSLSGIFKKSGKGKKAIAVRVTNINIRWIGSVHTLPGLESEKREFEISIPFHNRSEGAEMIKNALGSSIIDDSVSIKDISVDPPFKLLGIDPKPPIELANGKSMDFRLRVEAPEQNYSGPMQVRFADAPKEKVRVEINRVTLVRDGKRVDVENSELIMELGKGQMFKNSIQMYKILSLNDVVNRVAINKPFEFVSSDPKLPFKVDNGNSYIVVFYIQAPATSYAGPLELTLYG</sequence>
<proteinExistence type="predicted"/>
<dbReference type="AlphaFoldDB" id="T0ZN38"/>
<accession>T0ZN38</accession>
<comment type="caution">
    <text evidence="1">The sequence shown here is derived from an EMBL/GenBank/DDBJ whole genome shotgun (WGS) entry which is preliminary data.</text>
</comment>
<protein>
    <submittedName>
        <fullName evidence="1">Uncharacterized protein</fullName>
    </submittedName>
</protein>
<gene>
    <name evidence="1" type="ORF">B2A_09021</name>
</gene>
<reference evidence="1" key="1">
    <citation type="submission" date="2013-08" db="EMBL/GenBank/DDBJ databases">
        <authorList>
            <person name="Mendez C."/>
            <person name="Richter M."/>
            <person name="Ferrer M."/>
            <person name="Sanchez J."/>
        </authorList>
    </citation>
    <scope>NUCLEOTIDE SEQUENCE</scope>
</reference>